<evidence type="ECO:0000313" key="6">
    <source>
        <dbReference type="EMBL" id="BEP27952.1"/>
    </source>
</evidence>
<feature type="compositionally biased region" description="Basic and acidic residues" evidence="4">
    <location>
        <begin position="100"/>
        <end position="117"/>
    </location>
</feature>
<dbReference type="KEGG" id="hprf:HLPR_02830"/>
<protein>
    <recommendedName>
        <fullName evidence="5">BMC domain-containing protein</fullName>
    </recommendedName>
</protein>
<dbReference type="Pfam" id="PF00936">
    <property type="entry name" value="BMC"/>
    <property type="match status" value="1"/>
</dbReference>
<dbReference type="SUPFAM" id="SSF143414">
    <property type="entry name" value="CcmK-like"/>
    <property type="match status" value="1"/>
</dbReference>
<keyword evidence="2" id="KW-1283">Bacterial microcompartment</keyword>
<evidence type="ECO:0000256" key="4">
    <source>
        <dbReference type="SAM" id="MobiDB-lite"/>
    </source>
</evidence>
<reference evidence="6 7" key="1">
    <citation type="submission" date="2023-08" db="EMBL/GenBank/DDBJ databases">
        <title>Helicovermis profunda gen. nov., sp. nov., a novel mesophilic, fermentative bacterium within the Bacillota from a deep-sea hydrothermal vent chimney.</title>
        <authorList>
            <person name="Miyazaki U."/>
            <person name="Mizutani D."/>
            <person name="Hashimoto Y."/>
            <person name="Tame A."/>
            <person name="Sawayama S."/>
            <person name="Miyazaki J."/>
            <person name="Takai K."/>
            <person name="Nakagawa S."/>
        </authorList>
    </citation>
    <scope>NUCLEOTIDE SEQUENCE [LARGE SCALE GENOMIC DNA]</scope>
    <source>
        <strain evidence="6 7">S502</strain>
    </source>
</reference>
<evidence type="ECO:0000256" key="3">
    <source>
        <dbReference type="PROSITE-ProRule" id="PRU01278"/>
    </source>
</evidence>
<dbReference type="Proteomes" id="UP001321786">
    <property type="component" value="Chromosome"/>
</dbReference>
<evidence type="ECO:0000256" key="1">
    <source>
        <dbReference type="ARBA" id="ARBA00024322"/>
    </source>
</evidence>
<evidence type="ECO:0000313" key="7">
    <source>
        <dbReference type="Proteomes" id="UP001321786"/>
    </source>
</evidence>
<keyword evidence="7" id="KW-1185">Reference proteome</keyword>
<dbReference type="InterPro" id="IPR037233">
    <property type="entry name" value="CcmK-like_sf"/>
</dbReference>
<dbReference type="PANTHER" id="PTHR33941">
    <property type="entry name" value="PROPANEDIOL UTILIZATION PROTEIN PDUA"/>
    <property type="match status" value="1"/>
</dbReference>
<dbReference type="InterPro" id="IPR044872">
    <property type="entry name" value="CcmK/CsoS1_BMC"/>
</dbReference>
<name>A0AAU9E5R9_9FIRM</name>
<dbReference type="SMART" id="SM00877">
    <property type="entry name" value="BMC"/>
    <property type="match status" value="1"/>
</dbReference>
<dbReference type="CDD" id="cd07045">
    <property type="entry name" value="BMC_CcmK_like"/>
    <property type="match status" value="1"/>
</dbReference>
<sequence length="123" mass="12865">MTYKGALGLIETIGLSPAAAALDAATKTADVTCIGVEKVIGVGKVVSITINLAGDVSAVQAAVESGVNAANLVGTVVSSRVIPRPHSDVEKLISMFDKSKVEKKDEEKIEESKEKKEVKKSKK</sequence>
<evidence type="ECO:0000259" key="5">
    <source>
        <dbReference type="PROSITE" id="PS51930"/>
    </source>
</evidence>
<dbReference type="RefSeq" id="WP_338536310.1">
    <property type="nucleotide sequence ID" value="NZ_AP028654.1"/>
</dbReference>
<dbReference type="AlphaFoldDB" id="A0AAU9E5R9"/>
<dbReference type="Gene3D" id="3.30.70.1710">
    <property type="match status" value="1"/>
</dbReference>
<dbReference type="InterPro" id="IPR050575">
    <property type="entry name" value="BMC_shell"/>
</dbReference>
<proteinExistence type="inferred from homology"/>
<evidence type="ECO:0000256" key="2">
    <source>
        <dbReference type="ARBA" id="ARBA00024446"/>
    </source>
</evidence>
<dbReference type="EMBL" id="AP028654">
    <property type="protein sequence ID" value="BEP27952.1"/>
    <property type="molecule type" value="Genomic_DNA"/>
</dbReference>
<dbReference type="PROSITE" id="PS51930">
    <property type="entry name" value="BMC_2"/>
    <property type="match status" value="1"/>
</dbReference>
<gene>
    <name evidence="6" type="ORF">HLPR_02830</name>
</gene>
<organism evidence="6 7">
    <name type="scientific">Helicovermis profundi</name>
    <dbReference type="NCBI Taxonomy" id="3065157"/>
    <lineage>
        <taxon>Bacteria</taxon>
        <taxon>Bacillati</taxon>
        <taxon>Bacillota</taxon>
        <taxon>Clostridia</taxon>
        <taxon>Helicovermis</taxon>
    </lineage>
</organism>
<feature type="region of interest" description="Disordered" evidence="4">
    <location>
        <begin position="100"/>
        <end position="123"/>
    </location>
</feature>
<comment type="similarity">
    <text evidence="3">Belongs to the bacterial microcompartments protein family.</text>
</comment>
<comment type="subcellular location">
    <subcellularLocation>
        <location evidence="1">Bacterial microcompartment</location>
    </subcellularLocation>
</comment>
<dbReference type="GO" id="GO:0031469">
    <property type="term" value="C:bacterial microcompartment"/>
    <property type="evidence" value="ECO:0007669"/>
    <property type="project" value="UniProtKB-SubCell"/>
</dbReference>
<feature type="domain" description="BMC" evidence="5">
    <location>
        <begin position="6"/>
        <end position="94"/>
    </location>
</feature>
<accession>A0AAU9E5R9</accession>
<dbReference type="InterPro" id="IPR000249">
    <property type="entry name" value="BMC_dom"/>
</dbReference>
<dbReference type="PANTHER" id="PTHR33941:SF11">
    <property type="entry name" value="BACTERIAL MICROCOMPARTMENT SHELL PROTEIN PDUJ"/>
    <property type="match status" value="1"/>
</dbReference>